<comment type="similarity">
    <text evidence="2">Belongs to the DUF177 domain family.</text>
</comment>
<dbReference type="InterPro" id="IPR003772">
    <property type="entry name" value="YceD"/>
</dbReference>
<evidence type="ECO:0000256" key="1">
    <source>
        <dbReference type="ARBA" id="ARBA00002868"/>
    </source>
</evidence>
<comment type="function">
    <text evidence="1">Plays a role in synthesis, processing and/or stability of 23S rRNA.</text>
</comment>
<keyword evidence="8" id="KW-1185">Reference proteome</keyword>
<dbReference type="Pfam" id="PF02620">
    <property type="entry name" value="YceD"/>
    <property type="match status" value="1"/>
</dbReference>
<proteinExistence type="inferred from homology"/>
<dbReference type="InterPro" id="IPR039255">
    <property type="entry name" value="YceD_bac"/>
</dbReference>
<comment type="caution">
    <text evidence="7">The sequence shown here is derived from an EMBL/GenBank/DDBJ whole genome shotgun (WGS) entry which is preliminary data.</text>
</comment>
<evidence type="ECO:0000313" key="8">
    <source>
        <dbReference type="Proteomes" id="UP000027997"/>
    </source>
</evidence>
<evidence type="ECO:0000256" key="6">
    <source>
        <dbReference type="SAM" id="MobiDB-lite"/>
    </source>
</evidence>
<reference evidence="7 8" key="1">
    <citation type="submission" date="2014-06" db="EMBL/GenBank/DDBJ databases">
        <title>Whole Genome Sequences of Three Symbiotic Endozoicomonas Bacteria.</title>
        <authorList>
            <person name="Neave M.J."/>
            <person name="Apprill A."/>
            <person name="Voolstra C.R."/>
        </authorList>
    </citation>
    <scope>NUCLEOTIDE SEQUENCE [LARGE SCALE GENOMIC DNA]</scope>
    <source>
        <strain evidence="7 8">DSM 22380</strain>
    </source>
</reference>
<keyword evidence="4" id="KW-0690">Ribosome biogenesis</keyword>
<organism evidence="7 8">
    <name type="scientific">Endozoicomonas elysicola</name>
    <dbReference type="NCBI Taxonomy" id="305900"/>
    <lineage>
        <taxon>Bacteria</taxon>
        <taxon>Pseudomonadati</taxon>
        <taxon>Pseudomonadota</taxon>
        <taxon>Gammaproteobacteria</taxon>
        <taxon>Oceanospirillales</taxon>
        <taxon>Endozoicomonadaceae</taxon>
        <taxon>Endozoicomonas</taxon>
    </lineage>
</organism>
<accession>A0A081KAZ9</accession>
<evidence type="ECO:0000256" key="3">
    <source>
        <dbReference type="ARBA" id="ARBA00015716"/>
    </source>
</evidence>
<dbReference type="EMBL" id="JOJP01000001">
    <property type="protein sequence ID" value="KEI71325.1"/>
    <property type="molecule type" value="Genomic_DNA"/>
</dbReference>
<dbReference type="eggNOG" id="COG1399">
    <property type="taxonomic scope" value="Bacteria"/>
</dbReference>
<gene>
    <name evidence="7" type="ORF">GV64_11775</name>
</gene>
<dbReference type="Proteomes" id="UP000027997">
    <property type="component" value="Unassembled WGS sequence"/>
</dbReference>
<protein>
    <recommendedName>
        <fullName evidence="3">Large ribosomal RNA subunit accumulation protein YceD</fullName>
    </recommendedName>
    <alternativeName>
        <fullName evidence="5">23S rRNA accumulation protein YceD</fullName>
    </alternativeName>
</protein>
<evidence type="ECO:0000256" key="5">
    <source>
        <dbReference type="ARBA" id="ARBA00031841"/>
    </source>
</evidence>
<dbReference type="PANTHER" id="PTHR38099:SF1">
    <property type="entry name" value="LARGE RIBOSOMAL RNA SUBUNIT ACCUMULATION PROTEIN YCED"/>
    <property type="match status" value="1"/>
</dbReference>
<dbReference type="AlphaFoldDB" id="A0A081KAZ9"/>
<sequence length="186" mass="20917">MLSGQLPKTVDPRKLARQGLQFEGSLALKQFNRLVASLADDQGEVKVFLHFYMSEDHRVVLQGYVEANLKMICQRCLDVAELPVRSDLNLMGVLTDEQARSLPEGYEPLMLIDEPMELVPLLEEELLLSLPIVAYHPPEACQVQQSFTTESDEEAEAFAAQAEEEEKRRNPFSVLASLKTDATEPK</sequence>
<evidence type="ECO:0000256" key="2">
    <source>
        <dbReference type="ARBA" id="ARBA00010740"/>
    </source>
</evidence>
<evidence type="ECO:0000313" key="7">
    <source>
        <dbReference type="EMBL" id="KEI71325.1"/>
    </source>
</evidence>
<name>A0A081KAZ9_9GAMM</name>
<dbReference type="GO" id="GO:0005829">
    <property type="term" value="C:cytosol"/>
    <property type="evidence" value="ECO:0007669"/>
    <property type="project" value="TreeGrafter"/>
</dbReference>
<feature type="region of interest" description="Disordered" evidence="6">
    <location>
        <begin position="147"/>
        <end position="186"/>
    </location>
</feature>
<dbReference type="PANTHER" id="PTHR38099">
    <property type="entry name" value="LARGE RIBOSOMAL RNA SUBUNIT ACCUMULATION PROTEIN YCED"/>
    <property type="match status" value="1"/>
</dbReference>
<evidence type="ECO:0000256" key="4">
    <source>
        <dbReference type="ARBA" id="ARBA00022517"/>
    </source>
</evidence>
<dbReference type="STRING" id="305900.GV64_11775"/>
<dbReference type="GO" id="GO:0042254">
    <property type="term" value="P:ribosome biogenesis"/>
    <property type="evidence" value="ECO:0007669"/>
    <property type="project" value="UniProtKB-KW"/>
</dbReference>